<gene>
    <name evidence="1" type="primary">gatC</name>
    <name evidence="2" type="ORF">A3J13_00370</name>
</gene>
<reference evidence="2 3" key="1">
    <citation type="journal article" date="2016" name="Nat. Commun.">
        <title>Thousands of microbial genomes shed light on interconnected biogeochemical processes in an aquifer system.</title>
        <authorList>
            <person name="Anantharaman K."/>
            <person name="Brown C.T."/>
            <person name="Hug L.A."/>
            <person name="Sharon I."/>
            <person name="Castelle C.J."/>
            <person name="Probst A.J."/>
            <person name="Thomas B.C."/>
            <person name="Singh A."/>
            <person name="Wilkins M.J."/>
            <person name="Karaoz U."/>
            <person name="Brodie E.L."/>
            <person name="Williams K.H."/>
            <person name="Hubbard S.S."/>
            <person name="Banfield J.F."/>
        </authorList>
    </citation>
    <scope>NUCLEOTIDE SEQUENCE [LARGE SCALE GENOMIC DNA]</scope>
</reference>
<comment type="subunit">
    <text evidence="1">Heterotrimer of A, B and C subunits.</text>
</comment>
<accession>A0A1F5MGC2</accession>
<keyword evidence="1" id="KW-0547">Nucleotide-binding</keyword>
<comment type="similarity">
    <text evidence="1">Belongs to the GatC family.</text>
</comment>
<protein>
    <recommendedName>
        <fullName evidence="1">Aspartyl/glutamyl-tRNA(Asn/Gln) amidotransferase subunit C</fullName>
        <shortName evidence="1">Asp/Glu-ADT subunit C</shortName>
        <ecNumber evidence="1">6.3.5.-</ecNumber>
    </recommendedName>
</protein>
<dbReference type="GO" id="GO:0050567">
    <property type="term" value="F:glutaminyl-tRNA synthase (glutamine-hydrolyzing) activity"/>
    <property type="evidence" value="ECO:0007669"/>
    <property type="project" value="UniProtKB-UniRule"/>
</dbReference>
<evidence type="ECO:0000313" key="3">
    <source>
        <dbReference type="Proteomes" id="UP000183317"/>
    </source>
</evidence>
<dbReference type="GO" id="GO:0050566">
    <property type="term" value="F:asparaginyl-tRNA synthase (glutamine-hydrolyzing) activity"/>
    <property type="evidence" value="ECO:0007669"/>
    <property type="project" value="RHEA"/>
</dbReference>
<dbReference type="EC" id="6.3.5.-" evidence="1"/>
<evidence type="ECO:0000256" key="1">
    <source>
        <dbReference type="HAMAP-Rule" id="MF_00122"/>
    </source>
</evidence>
<dbReference type="NCBIfam" id="TIGR00135">
    <property type="entry name" value="gatC"/>
    <property type="match status" value="1"/>
</dbReference>
<dbReference type="PANTHER" id="PTHR15004:SF0">
    <property type="entry name" value="GLUTAMYL-TRNA(GLN) AMIDOTRANSFERASE SUBUNIT C, MITOCHONDRIAL"/>
    <property type="match status" value="1"/>
</dbReference>
<sequence>MKIDVKKVAKLASLPLSEAEEEKYSKQLSKILEYIDQLNEVNTENVEPTYNVSGLSNVLRPDEVGGRTISQEDAISNAPKKKDGFIITKGVFEE</sequence>
<keyword evidence="1" id="KW-0436">Ligase</keyword>
<comment type="catalytic activity">
    <reaction evidence="1">
        <text>L-aspartyl-tRNA(Asn) + L-glutamine + ATP + H2O = L-asparaginyl-tRNA(Asn) + L-glutamate + ADP + phosphate + 2 H(+)</text>
        <dbReference type="Rhea" id="RHEA:14513"/>
        <dbReference type="Rhea" id="RHEA-COMP:9674"/>
        <dbReference type="Rhea" id="RHEA-COMP:9677"/>
        <dbReference type="ChEBI" id="CHEBI:15377"/>
        <dbReference type="ChEBI" id="CHEBI:15378"/>
        <dbReference type="ChEBI" id="CHEBI:29985"/>
        <dbReference type="ChEBI" id="CHEBI:30616"/>
        <dbReference type="ChEBI" id="CHEBI:43474"/>
        <dbReference type="ChEBI" id="CHEBI:58359"/>
        <dbReference type="ChEBI" id="CHEBI:78515"/>
        <dbReference type="ChEBI" id="CHEBI:78516"/>
        <dbReference type="ChEBI" id="CHEBI:456216"/>
    </reaction>
</comment>
<name>A0A1F5MGC2_9BACT</name>
<dbReference type="InterPro" id="IPR036113">
    <property type="entry name" value="Asp/Glu-ADT_sf_sub_c"/>
</dbReference>
<keyword evidence="1" id="KW-0648">Protein biosynthesis</keyword>
<keyword evidence="1" id="KW-0067">ATP-binding</keyword>
<dbReference type="GO" id="GO:0006412">
    <property type="term" value="P:translation"/>
    <property type="evidence" value="ECO:0007669"/>
    <property type="project" value="UniProtKB-UniRule"/>
</dbReference>
<organism evidence="2 3">
    <name type="scientific">Candidatus Daviesbacteria bacterium RIFCSPLOWO2_02_FULL_36_8</name>
    <dbReference type="NCBI Taxonomy" id="1797793"/>
    <lineage>
        <taxon>Bacteria</taxon>
        <taxon>Candidatus Daviesiibacteriota</taxon>
    </lineage>
</organism>
<dbReference type="InterPro" id="IPR003837">
    <property type="entry name" value="GatC"/>
</dbReference>
<dbReference type="HAMAP" id="MF_00122">
    <property type="entry name" value="GatC"/>
    <property type="match status" value="1"/>
</dbReference>
<dbReference type="Pfam" id="PF02686">
    <property type="entry name" value="GatC"/>
    <property type="match status" value="1"/>
</dbReference>
<dbReference type="Gene3D" id="1.10.20.60">
    <property type="entry name" value="Glu-tRNAGln amidotransferase C subunit, N-terminal domain"/>
    <property type="match status" value="1"/>
</dbReference>
<dbReference type="GO" id="GO:0005524">
    <property type="term" value="F:ATP binding"/>
    <property type="evidence" value="ECO:0007669"/>
    <property type="project" value="UniProtKB-KW"/>
</dbReference>
<evidence type="ECO:0000313" key="2">
    <source>
        <dbReference type="EMBL" id="OGE64421.1"/>
    </source>
</evidence>
<dbReference type="GO" id="GO:0070681">
    <property type="term" value="P:glutaminyl-tRNAGln biosynthesis via transamidation"/>
    <property type="evidence" value="ECO:0007669"/>
    <property type="project" value="TreeGrafter"/>
</dbReference>
<dbReference type="Proteomes" id="UP000183317">
    <property type="component" value="Unassembled WGS sequence"/>
</dbReference>
<comment type="catalytic activity">
    <reaction evidence="1">
        <text>L-glutamyl-tRNA(Gln) + L-glutamine + ATP + H2O = L-glutaminyl-tRNA(Gln) + L-glutamate + ADP + phosphate + H(+)</text>
        <dbReference type="Rhea" id="RHEA:17521"/>
        <dbReference type="Rhea" id="RHEA-COMP:9681"/>
        <dbReference type="Rhea" id="RHEA-COMP:9684"/>
        <dbReference type="ChEBI" id="CHEBI:15377"/>
        <dbReference type="ChEBI" id="CHEBI:15378"/>
        <dbReference type="ChEBI" id="CHEBI:29985"/>
        <dbReference type="ChEBI" id="CHEBI:30616"/>
        <dbReference type="ChEBI" id="CHEBI:43474"/>
        <dbReference type="ChEBI" id="CHEBI:58359"/>
        <dbReference type="ChEBI" id="CHEBI:78520"/>
        <dbReference type="ChEBI" id="CHEBI:78521"/>
        <dbReference type="ChEBI" id="CHEBI:456216"/>
    </reaction>
</comment>
<dbReference type="PANTHER" id="PTHR15004">
    <property type="entry name" value="GLUTAMYL-TRNA(GLN) AMIDOTRANSFERASE SUBUNIT C, MITOCHONDRIAL"/>
    <property type="match status" value="1"/>
</dbReference>
<comment type="caution">
    <text evidence="2">The sequence shown here is derived from an EMBL/GenBank/DDBJ whole genome shotgun (WGS) entry which is preliminary data.</text>
</comment>
<dbReference type="AlphaFoldDB" id="A0A1F5MGC2"/>
<dbReference type="GO" id="GO:0006450">
    <property type="term" value="P:regulation of translational fidelity"/>
    <property type="evidence" value="ECO:0007669"/>
    <property type="project" value="InterPro"/>
</dbReference>
<dbReference type="SUPFAM" id="SSF141000">
    <property type="entry name" value="Glu-tRNAGln amidotransferase C subunit"/>
    <property type="match status" value="1"/>
</dbReference>
<proteinExistence type="inferred from homology"/>
<dbReference type="EMBL" id="MFDU01000016">
    <property type="protein sequence ID" value="OGE64421.1"/>
    <property type="molecule type" value="Genomic_DNA"/>
</dbReference>
<comment type="function">
    <text evidence="1">Allows the formation of correctly charged Asn-tRNA(Asn) or Gln-tRNA(Gln) through the transamidation of misacylated Asp-tRNA(Asn) or Glu-tRNA(Gln) in organisms which lack either or both of asparaginyl-tRNA or glutaminyl-tRNA synthetases. The reaction takes place in the presence of glutamine and ATP through an activated phospho-Asp-tRNA(Asn) or phospho-Glu-tRNA(Gln).</text>
</comment>